<evidence type="ECO:0000313" key="3">
    <source>
        <dbReference type="EMBL" id="KIY23865.1"/>
    </source>
</evidence>
<keyword evidence="4" id="KW-1185">Reference proteome</keyword>
<protein>
    <submittedName>
        <fullName evidence="3">Appr-1-p processing protein</fullName>
    </submittedName>
</protein>
<dbReference type="Gene3D" id="3.40.220.10">
    <property type="entry name" value="Leucine Aminopeptidase, subunit E, domain 1"/>
    <property type="match status" value="1"/>
</dbReference>
<dbReference type="PROSITE" id="PS51154">
    <property type="entry name" value="MACRO"/>
    <property type="match status" value="1"/>
</dbReference>
<dbReference type="InterPro" id="IPR002589">
    <property type="entry name" value="Macro_dom"/>
</dbReference>
<evidence type="ECO:0000256" key="1">
    <source>
        <dbReference type="ARBA" id="ARBA00035885"/>
    </source>
</evidence>
<feature type="domain" description="Macro" evidence="2">
    <location>
        <begin position="1"/>
        <end position="151"/>
    </location>
</feature>
<evidence type="ECO:0000259" key="2">
    <source>
        <dbReference type="PROSITE" id="PS51154"/>
    </source>
</evidence>
<dbReference type="SUPFAM" id="SSF52949">
    <property type="entry name" value="Macro domain-like"/>
    <property type="match status" value="1"/>
</dbReference>
<organism evidence="3 4">
    <name type="scientific">Mesobacillus subterraneus</name>
    <dbReference type="NCBI Taxonomy" id="285983"/>
    <lineage>
        <taxon>Bacteria</taxon>
        <taxon>Bacillati</taxon>
        <taxon>Bacillota</taxon>
        <taxon>Bacilli</taxon>
        <taxon>Bacillales</taxon>
        <taxon>Bacillaceae</taxon>
        <taxon>Mesobacillus</taxon>
    </lineage>
</organism>
<dbReference type="EMBL" id="JXIQ01000003">
    <property type="protein sequence ID" value="KIY23865.1"/>
    <property type="molecule type" value="Genomic_DNA"/>
</dbReference>
<evidence type="ECO:0000313" key="4">
    <source>
        <dbReference type="Proteomes" id="UP000032512"/>
    </source>
</evidence>
<dbReference type="Pfam" id="PF01661">
    <property type="entry name" value="Macro"/>
    <property type="match status" value="1"/>
</dbReference>
<dbReference type="PANTHER" id="PTHR12521:SF0">
    <property type="entry name" value="ADP-RIBOSE GLYCOHYDROLASE OARD1"/>
    <property type="match status" value="1"/>
</dbReference>
<dbReference type="OrthoDB" id="9780211at2"/>
<dbReference type="CDD" id="cd02901">
    <property type="entry name" value="Macro_Poa1p-like"/>
    <property type="match status" value="1"/>
</dbReference>
<proteinExistence type="predicted"/>
<dbReference type="RefSeq" id="WP_044390343.1">
    <property type="nucleotide sequence ID" value="NZ_JXIQ01000003.1"/>
</dbReference>
<name>A0A0D6ZF30_9BACI</name>
<dbReference type="InterPro" id="IPR050892">
    <property type="entry name" value="ADP-ribose_metab_enzymes"/>
</dbReference>
<dbReference type="AlphaFoldDB" id="A0A0D6ZF30"/>
<dbReference type="SMART" id="SM00506">
    <property type="entry name" value="A1pp"/>
    <property type="match status" value="1"/>
</dbReference>
<accession>A0A0D6ZF30</accession>
<sequence length="346" mass="39703">MIIYTSGDLLKSSADALVNTVNCEGYMGKGIAYQFKMQFPNNNKDYLKACKTGELQIGKLHHYKEDGKIIINFPTKNKWRAKSKIEYVEKGLNELVKLIEQLGIQSISIPPLGSGNGGLIWNDVKLLIEKKLSDVDENVQILIYEPSQNYVSQPKAEPNLSLSGLVLMDIKHHLKKFDTLRLQKTAFYMDIFSGEHYFNFTRHKYGPYDNSIAILSKNIKEYQKYHGVENTQEAYCILYNKIVSGQVESKLATLQPFIKKAAEYINALSTNHELECLSTITYLLKEKQELTQAEIVDEFKRWSEVKANRFSEDDIVSGIDKLFDLHIIEKTLMGYTLKQSFAYNHN</sequence>
<dbReference type="InterPro" id="IPR043472">
    <property type="entry name" value="Macro_dom-like"/>
</dbReference>
<reference evidence="3 4" key="1">
    <citation type="submission" date="2015-01" db="EMBL/GenBank/DDBJ databases">
        <title>Draft genome sequences of the supercritical CO2 tolerant bacteria Bacillus subterraneus MITOT1 and Bacillus cereus MIT0214.</title>
        <authorList>
            <person name="Peet K.C."/>
            <person name="Thompson J.R."/>
        </authorList>
    </citation>
    <scope>NUCLEOTIDE SEQUENCE [LARGE SCALE GENOMIC DNA]</scope>
    <source>
        <strain evidence="3 4">MITOT1</strain>
    </source>
</reference>
<dbReference type="Proteomes" id="UP000032512">
    <property type="component" value="Unassembled WGS sequence"/>
</dbReference>
<gene>
    <name evidence="3" type="ORF">UB32_00600</name>
</gene>
<dbReference type="GO" id="GO:0140291">
    <property type="term" value="P:peptidyl-glutamate ADP-deribosylation"/>
    <property type="evidence" value="ECO:0007669"/>
    <property type="project" value="TreeGrafter"/>
</dbReference>
<dbReference type="PANTHER" id="PTHR12521">
    <property type="entry name" value="PROTEIN C6ORF130"/>
    <property type="match status" value="1"/>
</dbReference>
<comment type="caution">
    <text evidence="3">The sequence shown here is derived from an EMBL/GenBank/DDBJ whole genome shotgun (WGS) entry which is preliminary data.</text>
</comment>
<comment type="catalytic activity">
    <reaction evidence="1">
        <text>an N-(ADP-alpha-D-ribosyl)-thymidine in DNA + H2O = a thymidine in DNA + ADP-D-ribose</text>
        <dbReference type="Rhea" id="RHEA:71655"/>
        <dbReference type="Rhea" id="RHEA-COMP:13556"/>
        <dbReference type="Rhea" id="RHEA-COMP:18051"/>
        <dbReference type="ChEBI" id="CHEBI:15377"/>
        <dbReference type="ChEBI" id="CHEBI:57967"/>
        <dbReference type="ChEBI" id="CHEBI:137386"/>
        <dbReference type="ChEBI" id="CHEBI:191199"/>
    </reaction>
    <physiologicalReaction direction="left-to-right" evidence="1">
        <dbReference type="Rhea" id="RHEA:71656"/>
    </physiologicalReaction>
</comment>
<dbReference type="PATRIC" id="fig|285983.3.peg.3638"/>